<proteinExistence type="predicted"/>
<dbReference type="AlphaFoldDB" id="A0A8J5W5T4"/>
<evidence type="ECO:0000313" key="2">
    <source>
        <dbReference type="Proteomes" id="UP000729402"/>
    </source>
</evidence>
<evidence type="ECO:0000313" key="1">
    <source>
        <dbReference type="EMBL" id="KAG8078649.1"/>
    </source>
</evidence>
<dbReference type="Proteomes" id="UP000729402">
    <property type="component" value="Unassembled WGS sequence"/>
</dbReference>
<reference evidence="1" key="2">
    <citation type="submission" date="2021-02" db="EMBL/GenBank/DDBJ databases">
        <authorList>
            <person name="Kimball J.A."/>
            <person name="Haas M.W."/>
            <person name="Macchietto M."/>
            <person name="Kono T."/>
            <person name="Duquette J."/>
            <person name="Shao M."/>
        </authorList>
    </citation>
    <scope>NUCLEOTIDE SEQUENCE</scope>
    <source>
        <tissue evidence="1">Fresh leaf tissue</tissue>
    </source>
</reference>
<sequence length="92" mass="11185">MFLEPYQFICMFCFPRTMKQRKLSSMLFNFFQVLFSFMVKHSSLRLRTRQTFIKQHQSTYPMVNARRTDFGLSHNHYPYNSPHYSIISWTSA</sequence>
<accession>A0A8J5W5T4</accession>
<protein>
    <submittedName>
        <fullName evidence="1">Uncharacterized protein</fullName>
    </submittedName>
</protein>
<dbReference type="EMBL" id="JAAALK010000282">
    <property type="protein sequence ID" value="KAG8078649.1"/>
    <property type="molecule type" value="Genomic_DNA"/>
</dbReference>
<gene>
    <name evidence="1" type="ORF">GUJ93_ZPchr0007g4357</name>
</gene>
<organism evidence="1 2">
    <name type="scientific">Zizania palustris</name>
    <name type="common">Northern wild rice</name>
    <dbReference type="NCBI Taxonomy" id="103762"/>
    <lineage>
        <taxon>Eukaryota</taxon>
        <taxon>Viridiplantae</taxon>
        <taxon>Streptophyta</taxon>
        <taxon>Embryophyta</taxon>
        <taxon>Tracheophyta</taxon>
        <taxon>Spermatophyta</taxon>
        <taxon>Magnoliopsida</taxon>
        <taxon>Liliopsida</taxon>
        <taxon>Poales</taxon>
        <taxon>Poaceae</taxon>
        <taxon>BOP clade</taxon>
        <taxon>Oryzoideae</taxon>
        <taxon>Oryzeae</taxon>
        <taxon>Zizaniinae</taxon>
        <taxon>Zizania</taxon>
    </lineage>
</organism>
<name>A0A8J5W5T4_ZIZPA</name>
<reference evidence="1" key="1">
    <citation type="journal article" date="2021" name="bioRxiv">
        <title>Whole Genome Assembly and Annotation of Northern Wild Rice, Zizania palustris L., Supports a Whole Genome Duplication in the Zizania Genus.</title>
        <authorList>
            <person name="Haas M."/>
            <person name="Kono T."/>
            <person name="Macchietto M."/>
            <person name="Millas R."/>
            <person name="McGilp L."/>
            <person name="Shao M."/>
            <person name="Duquette J."/>
            <person name="Hirsch C.N."/>
            <person name="Kimball J."/>
        </authorList>
    </citation>
    <scope>NUCLEOTIDE SEQUENCE</scope>
    <source>
        <tissue evidence="1">Fresh leaf tissue</tissue>
    </source>
</reference>
<comment type="caution">
    <text evidence="1">The sequence shown here is derived from an EMBL/GenBank/DDBJ whole genome shotgun (WGS) entry which is preliminary data.</text>
</comment>
<keyword evidence="2" id="KW-1185">Reference proteome</keyword>